<dbReference type="EMBL" id="DQZR01000052">
    <property type="protein sequence ID" value="HDM35889.1"/>
    <property type="molecule type" value="Genomic_DNA"/>
</dbReference>
<proteinExistence type="predicted"/>
<reference evidence="1" key="2">
    <citation type="journal article" date="2020" name="mSystems">
        <title>Genome- and Community-Level Interaction Insights into Carbon Utilization and Element Cycling Functions of Hydrothermarchaeota in Hydrothermal Sediment.</title>
        <authorList>
            <person name="Zhou Z."/>
            <person name="Liu Y."/>
            <person name="Xu W."/>
            <person name="Pan J."/>
            <person name="Luo Z.H."/>
            <person name="Li M."/>
        </authorList>
    </citation>
    <scope>NUCLEOTIDE SEQUENCE [LARGE SCALE GENOMIC DNA]</scope>
    <source>
        <strain evidence="1">HyVt-185</strain>
        <strain evidence="2">HyVt-386</strain>
    </source>
</reference>
<dbReference type="Proteomes" id="UP000185779">
    <property type="component" value="Unassembled WGS sequence"/>
</dbReference>
<dbReference type="STRING" id="1839936.SBU_001170"/>
<evidence type="ECO:0000313" key="2">
    <source>
        <dbReference type="EMBL" id="HEC57123.1"/>
    </source>
</evidence>
<dbReference type="Gene3D" id="3.40.1260.10">
    <property type="entry name" value="DsrEFH-like"/>
    <property type="match status" value="1"/>
</dbReference>
<dbReference type="InterPro" id="IPR027396">
    <property type="entry name" value="DsrEFH-like"/>
</dbReference>
<dbReference type="Proteomes" id="UP000885863">
    <property type="component" value="Unassembled WGS sequence"/>
</dbReference>
<evidence type="ECO:0000313" key="1">
    <source>
        <dbReference type="EMBL" id="HDM35889.1"/>
    </source>
</evidence>
<dbReference type="EMBL" id="DRIE01000075">
    <property type="protein sequence ID" value="HEC57123.1"/>
    <property type="molecule type" value="Genomic_DNA"/>
</dbReference>
<name>A0A1F2P490_9EURY</name>
<evidence type="ECO:0000313" key="4">
    <source>
        <dbReference type="Proteomes" id="UP000185779"/>
    </source>
</evidence>
<dbReference type="SUPFAM" id="SSF75169">
    <property type="entry name" value="DsrEFH-like"/>
    <property type="match status" value="1"/>
</dbReference>
<keyword evidence="4" id="KW-1185">Reference proteome</keyword>
<sequence length="131" mass="14525">MHELVFVIRDGFANSFNGTMMAASNLKQKGFDTAVVLVEEALAAVSKDIFRLSPLLEEDRDMIFSSWEKKGRPTDIKGLIKMAKDAGVAIYACKAWVENLGITELPEGVEVIEMPEFYEMLAHARTVIGSI</sequence>
<dbReference type="Pfam" id="PF02635">
    <property type="entry name" value="DsrE"/>
    <property type="match status" value="1"/>
</dbReference>
<dbReference type="AlphaFoldDB" id="A0A1F2P490"/>
<dbReference type="Proteomes" id="UP000885936">
    <property type="component" value="Unassembled WGS sequence"/>
</dbReference>
<dbReference type="InterPro" id="IPR003787">
    <property type="entry name" value="Sulphur_relay_DsrE/F-like"/>
</dbReference>
<protein>
    <submittedName>
        <fullName evidence="3">Sulfur relay, DsrE-like protein</fullName>
    </submittedName>
</protein>
<evidence type="ECO:0000313" key="3">
    <source>
        <dbReference type="EMBL" id="OFV65988.1"/>
    </source>
</evidence>
<dbReference type="EMBL" id="LYOR01000005">
    <property type="protein sequence ID" value="OFV65988.1"/>
    <property type="molecule type" value="Genomic_DNA"/>
</dbReference>
<accession>A0A1F2P490</accession>
<organism evidence="3 4">
    <name type="scientific">Candidatus Syntropharchaeum butanivorans</name>
    <dbReference type="NCBI Taxonomy" id="1839936"/>
    <lineage>
        <taxon>Archaea</taxon>
        <taxon>Methanobacteriati</taxon>
        <taxon>Methanobacteriota</taxon>
        <taxon>Stenosarchaea group</taxon>
        <taxon>Methanomicrobia</taxon>
        <taxon>Methanosarcinales</taxon>
        <taxon>ANME-2 cluster</taxon>
        <taxon>Candidatus Syntropharchaeum</taxon>
    </lineage>
</organism>
<gene>
    <name evidence="1" type="ORF">ENG09_01355</name>
    <name evidence="2" type="ORF">ENI32_04470</name>
    <name evidence="3" type="ORF">SBU_001170</name>
</gene>
<comment type="caution">
    <text evidence="3">The sequence shown here is derived from an EMBL/GenBank/DDBJ whole genome shotgun (WGS) entry which is preliminary data.</text>
</comment>
<reference evidence="3 4" key="1">
    <citation type="submission" date="2016-05" db="EMBL/GenBank/DDBJ databases">
        <title>Microbial consortia oxidize butane by reversing methanogenesis.</title>
        <authorList>
            <person name="Laso-Perez R."/>
            <person name="Richter M."/>
            <person name="Wegener G."/>
            <person name="Musat F."/>
        </authorList>
    </citation>
    <scope>NUCLEOTIDE SEQUENCE [LARGE SCALE GENOMIC DNA]</scope>
    <source>
        <strain evidence="3">BOX1</strain>
    </source>
</reference>